<organism evidence="2 3">
    <name type="scientific">Kitasatospora indigofera</name>
    <dbReference type="NCBI Taxonomy" id="67307"/>
    <lineage>
        <taxon>Bacteria</taxon>
        <taxon>Bacillati</taxon>
        <taxon>Actinomycetota</taxon>
        <taxon>Actinomycetes</taxon>
        <taxon>Kitasatosporales</taxon>
        <taxon>Streptomycetaceae</taxon>
        <taxon>Kitasatospora</taxon>
    </lineage>
</organism>
<sequence length="201" mass="21000">MSHDISVAIAYHSRFGHTGRQAEAVARGAAEVPGTTVSLIAVDGITEQDWAVLDAADAIVFGSPTYLGDVSAGFRAFVELTSGRWAAQAWRDKIAAGFVNSGSMSGDKLNSLQSLTIVAAQHGMTWVSLGLLPGWNRSTASDQDLNRLGFWLGAAAQSNGDQGPEGMHPSDLATAEHLGRRVAEQTRRITAGDALLAVAAG</sequence>
<evidence type="ECO:0000259" key="1">
    <source>
        <dbReference type="PROSITE" id="PS50902"/>
    </source>
</evidence>
<dbReference type="AlphaFoldDB" id="A0A919G0D7"/>
<dbReference type="PANTHER" id="PTHR30546:SF23">
    <property type="entry name" value="FLAVOPROTEIN-LIKE PROTEIN YCP4-RELATED"/>
    <property type="match status" value="1"/>
</dbReference>
<dbReference type="GeneID" id="95354779"/>
<accession>A0A919G0D7</accession>
<evidence type="ECO:0000313" key="3">
    <source>
        <dbReference type="Proteomes" id="UP000617734"/>
    </source>
</evidence>
<evidence type="ECO:0000313" key="2">
    <source>
        <dbReference type="EMBL" id="GHH75299.1"/>
    </source>
</evidence>
<dbReference type="Pfam" id="PF03358">
    <property type="entry name" value="FMN_red"/>
    <property type="match status" value="1"/>
</dbReference>
<proteinExistence type="predicted"/>
<protein>
    <submittedName>
        <fullName evidence="2">FMN reductase</fullName>
    </submittedName>
</protein>
<keyword evidence="3" id="KW-1185">Reference proteome</keyword>
<dbReference type="InterPro" id="IPR029039">
    <property type="entry name" value="Flavoprotein-like_sf"/>
</dbReference>
<dbReference type="PROSITE" id="PS50902">
    <property type="entry name" value="FLAVODOXIN_LIKE"/>
    <property type="match status" value="1"/>
</dbReference>
<dbReference type="GO" id="GO:0003955">
    <property type="term" value="F:NAD(P)H dehydrogenase (quinone) activity"/>
    <property type="evidence" value="ECO:0007669"/>
    <property type="project" value="TreeGrafter"/>
</dbReference>
<dbReference type="GO" id="GO:0016020">
    <property type="term" value="C:membrane"/>
    <property type="evidence" value="ECO:0007669"/>
    <property type="project" value="TreeGrafter"/>
</dbReference>
<dbReference type="InterPro" id="IPR005025">
    <property type="entry name" value="FMN_Rdtase-like_dom"/>
</dbReference>
<dbReference type="EMBL" id="BNBO01000025">
    <property type="protein sequence ID" value="GHH75299.1"/>
    <property type="molecule type" value="Genomic_DNA"/>
</dbReference>
<dbReference type="InterPro" id="IPR008254">
    <property type="entry name" value="Flavodoxin/NO_synth"/>
</dbReference>
<name>A0A919G0D7_9ACTN</name>
<reference evidence="2" key="1">
    <citation type="journal article" date="2014" name="Int. J. Syst. Evol. Microbiol.">
        <title>Complete genome sequence of Corynebacterium casei LMG S-19264T (=DSM 44701T), isolated from a smear-ripened cheese.</title>
        <authorList>
            <consortium name="US DOE Joint Genome Institute (JGI-PGF)"/>
            <person name="Walter F."/>
            <person name="Albersmeier A."/>
            <person name="Kalinowski J."/>
            <person name="Ruckert C."/>
        </authorList>
    </citation>
    <scope>NUCLEOTIDE SEQUENCE</scope>
    <source>
        <strain evidence="2">JCM 4646</strain>
    </source>
</reference>
<dbReference type="PANTHER" id="PTHR30546">
    <property type="entry name" value="FLAVODOXIN-RELATED PROTEIN WRBA-RELATED"/>
    <property type="match status" value="1"/>
</dbReference>
<comment type="caution">
    <text evidence="2">The sequence shown here is derived from an EMBL/GenBank/DDBJ whole genome shotgun (WGS) entry which is preliminary data.</text>
</comment>
<gene>
    <name evidence="2" type="ORF">GCM10018781_43870</name>
</gene>
<dbReference type="Proteomes" id="UP000617734">
    <property type="component" value="Unassembled WGS sequence"/>
</dbReference>
<dbReference type="Gene3D" id="3.40.50.360">
    <property type="match status" value="1"/>
</dbReference>
<dbReference type="SUPFAM" id="SSF52218">
    <property type="entry name" value="Flavoproteins"/>
    <property type="match status" value="1"/>
</dbReference>
<dbReference type="GO" id="GO:0010181">
    <property type="term" value="F:FMN binding"/>
    <property type="evidence" value="ECO:0007669"/>
    <property type="project" value="InterPro"/>
</dbReference>
<feature type="domain" description="Flavodoxin-like" evidence="1">
    <location>
        <begin position="7"/>
        <end position="156"/>
    </location>
</feature>
<dbReference type="RefSeq" id="WP_190212584.1">
    <property type="nucleotide sequence ID" value="NZ_BNBO01000025.1"/>
</dbReference>
<reference evidence="2" key="2">
    <citation type="submission" date="2020-09" db="EMBL/GenBank/DDBJ databases">
        <authorList>
            <person name="Sun Q."/>
            <person name="Ohkuma M."/>
        </authorList>
    </citation>
    <scope>NUCLEOTIDE SEQUENCE</scope>
    <source>
        <strain evidence="2">JCM 4646</strain>
    </source>
</reference>